<evidence type="ECO:0000313" key="1">
    <source>
        <dbReference type="EMBL" id="UXP33816.1"/>
    </source>
</evidence>
<name>A0ABY6CTG7_9BACT</name>
<reference evidence="1" key="1">
    <citation type="submission" date="2022-09" db="EMBL/GenBank/DDBJ databases">
        <title>Comparative genomics and taxonomic characterization of three novel marine species of genus Reichenbachiella exhibiting antioxidant and polysaccharide degradation activities.</title>
        <authorList>
            <person name="Muhammad N."/>
            <person name="Lee Y.-J."/>
            <person name="Ko J."/>
            <person name="Kim S.-G."/>
        </authorList>
    </citation>
    <scope>NUCLEOTIDE SEQUENCE</scope>
    <source>
        <strain evidence="1">BKB1-1</strain>
    </source>
</reference>
<organism evidence="1 2">
    <name type="scientific">Reichenbachiella agarivorans</name>
    <dbReference type="NCBI Taxonomy" id="2979464"/>
    <lineage>
        <taxon>Bacteria</taxon>
        <taxon>Pseudomonadati</taxon>
        <taxon>Bacteroidota</taxon>
        <taxon>Cytophagia</taxon>
        <taxon>Cytophagales</taxon>
        <taxon>Reichenbachiellaceae</taxon>
        <taxon>Reichenbachiella</taxon>
    </lineage>
</organism>
<gene>
    <name evidence="1" type="ORF">N6H18_07625</name>
</gene>
<accession>A0ABY6CTG7</accession>
<evidence type="ECO:0000313" key="2">
    <source>
        <dbReference type="Proteomes" id="UP001065174"/>
    </source>
</evidence>
<sequence>MSLLSLTGIAMSIYFFMGGFDPLVTARSTNNVYSIAGKFVHGHRMHQVESKLFVEIRDLIQNGKLNGDLCLIDYRPDTLEDGEINRFIGILLGDDVSAIPAGFKVIELQSHATYKAALSMHPLVMPNSQKVETALRKHAATYGDSLQNFSMEIFYPDNSILVEMFAE</sequence>
<dbReference type="Proteomes" id="UP001065174">
    <property type="component" value="Chromosome"/>
</dbReference>
<proteinExistence type="predicted"/>
<keyword evidence="2" id="KW-1185">Reference proteome</keyword>
<protein>
    <recommendedName>
        <fullName evidence="3">GyrI-like small molecule binding domain-containing protein</fullName>
    </recommendedName>
</protein>
<evidence type="ECO:0008006" key="3">
    <source>
        <dbReference type="Google" id="ProtNLM"/>
    </source>
</evidence>
<dbReference type="RefSeq" id="WP_262311242.1">
    <property type="nucleotide sequence ID" value="NZ_CP106679.1"/>
</dbReference>
<dbReference type="EMBL" id="CP106679">
    <property type="protein sequence ID" value="UXP33816.1"/>
    <property type="molecule type" value="Genomic_DNA"/>
</dbReference>